<gene>
    <name evidence="2" type="ORF">SCF082_LOCUS30890</name>
</gene>
<feature type="region of interest" description="Disordered" evidence="1">
    <location>
        <begin position="1"/>
        <end position="24"/>
    </location>
</feature>
<reference evidence="2 3" key="1">
    <citation type="submission" date="2024-02" db="EMBL/GenBank/DDBJ databases">
        <authorList>
            <person name="Chen Y."/>
            <person name="Shah S."/>
            <person name="Dougan E. K."/>
            <person name="Thang M."/>
            <person name="Chan C."/>
        </authorList>
    </citation>
    <scope>NUCLEOTIDE SEQUENCE [LARGE SCALE GENOMIC DNA]</scope>
</reference>
<proteinExistence type="predicted"/>
<organism evidence="2 3">
    <name type="scientific">Durusdinium trenchii</name>
    <dbReference type="NCBI Taxonomy" id="1381693"/>
    <lineage>
        <taxon>Eukaryota</taxon>
        <taxon>Sar</taxon>
        <taxon>Alveolata</taxon>
        <taxon>Dinophyceae</taxon>
        <taxon>Suessiales</taxon>
        <taxon>Symbiodiniaceae</taxon>
        <taxon>Durusdinium</taxon>
    </lineage>
</organism>
<evidence type="ECO:0000313" key="3">
    <source>
        <dbReference type="Proteomes" id="UP001642464"/>
    </source>
</evidence>
<accession>A0ABP0N1K5</accession>
<comment type="caution">
    <text evidence="2">The sequence shown here is derived from an EMBL/GenBank/DDBJ whole genome shotgun (WGS) entry which is preliminary data.</text>
</comment>
<sequence length="502" mass="57125">MPKRKSGGGENEAEKKTNTKRLSAQQLEKFPRVPKMGIFRRLTETVLPAGGPDAYLEQVYDTKASQRCCFVAGGLWYRMFAQQMFARKFLSNPDQPGCEKLAVRKIPKEFLEREYFEMEWESSNSIAKAFRIGRAESQAVSNLMCKIPKPAVDYLEKSVKSRGMNRYLSHEVIGRDLLNASFTCGFAALEHWREELRNTDDVACTYQQALAKLQCCSGFIHFLKLFERISPAGDYKEAEQSLKSQFFSGYLDPDISHALETQPFVARVEKAQRDARESKEQELERNAREADFKSIMAKIESDMEILENRFSDKGESALAHARDLKYIRDRQKKGQDFVSDWMGKHCCLIAADENYSNVVNGFLKFKEQYRGRPGKEFVVVGFDTTVWPANATVVTQATSTMSQLLTMSNSNVAFVQYPILQSQTNPSAVLKHKHLLESSFLKASMTLNNTVQVLFSKPGSRWQAVVSNLPGSVSQQLYRGCLGRFERDPRRLYRPLPFGSNS</sequence>
<evidence type="ECO:0000256" key="1">
    <source>
        <dbReference type="SAM" id="MobiDB-lite"/>
    </source>
</evidence>
<dbReference type="EMBL" id="CAXAMM010025781">
    <property type="protein sequence ID" value="CAK9057631.1"/>
    <property type="molecule type" value="Genomic_DNA"/>
</dbReference>
<keyword evidence="3" id="KW-1185">Reference proteome</keyword>
<name>A0ABP0N1K5_9DINO</name>
<dbReference type="Proteomes" id="UP001642464">
    <property type="component" value="Unassembled WGS sequence"/>
</dbReference>
<evidence type="ECO:0000313" key="2">
    <source>
        <dbReference type="EMBL" id="CAK9057631.1"/>
    </source>
</evidence>
<protein>
    <submittedName>
        <fullName evidence="2">Uncharacterized protein</fullName>
    </submittedName>
</protein>